<name>M0MMZ6_9EURY</name>
<gene>
    <name evidence="2" type="ORF">C449_06201</name>
</gene>
<proteinExistence type="predicted"/>
<dbReference type="Pfam" id="PF09376">
    <property type="entry name" value="NurA"/>
    <property type="match status" value="1"/>
</dbReference>
<dbReference type="AlphaFoldDB" id="M0MMZ6"/>
<accession>M0MMZ6</accession>
<dbReference type="EMBL" id="AOMD01000016">
    <property type="protein sequence ID" value="EMA45830.1"/>
    <property type="molecule type" value="Genomic_DNA"/>
</dbReference>
<protein>
    <recommendedName>
        <fullName evidence="1">NurA domain-containing protein</fullName>
    </recommendedName>
</protein>
<evidence type="ECO:0000313" key="2">
    <source>
        <dbReference type="EMBL" id="EMA45830.1"/>
    </source>
</evidence>
<comment type="caution">
    <text evidence="2">The sequence shown here is derived from an EMBL/GenBank/DDBJ whole genome shotgun (WGS) entry which is preliminary data.</text>
</comment>
<reference evidence="2 3" key="1">
    <citation type="journal article" date="2014" name="PLoS Genet.">
        <title>Phylogenetically driven sequencing of extremely halophilic archaea reveals strategies for static and dynamic osmo-response.</title>
        <authorList>
            <person name="Becker E.A."/>
            <person name="Seitzer P.M."/>
            <person name="Tritt A."/>
            <person name="Larsen D."/>
            <person name="Krusor M."/>
            <person name="Yao A.I."/>
            <person name="Wu D."/>
            <person name="Madern D."/>
            <person name="Eisen J.A."/>
            <person name="Darling A.E."/>
            <person name="Facciotti M.T."/>
        </authorList>
    </citation>
    <scope>NUCLEOTIDE SEQUENCE [LARGE SCALE GENOMIC DNA]</scope>
    <source>
        <strain evidence="2 3">DSM 5350</strain>
    </source>
</reference>
<evidence type="ECO:0000259" key="1">
    <source>
        <dbReference type="SMART" id="SM00933"/>
    </source>
</evidence>
<organism evidence="2 3">
    <name type="scientific">Halococcus saccharolyticus DSM 5350</name>
    <dbReference type="NCBI Taxonomy" id="1227455"/>
    <lineage>
        <taxon>Archaea</taxon>
        <taxon>Methanobacteriati</taxon>
        <taxon>Methanobacteriota</taxon>
        <taxon>Stenosarchaea group</taxon>
        <taxon>Halobacteria</taxon>
        <taxon>Halobacteriales</taxon>
        <taxon>Halococcaceae</taxon>
        <taxon>Halococcus</taxon>
    </lineage>
</organism>
<sequence length="431" mass="48225">METYAAFEEMFDELNSAVGEFADQQTTTAADAIAEFTRDGGNVTTLTDEAFAVTHEPTSELDEWDDPWPVTYGVDGSTTRSLRFDNGLIAGASAAKLGVSGESDNTDLARHTTTTLVAHLNDEDFSLSGVRGAALDIPDGVDAHLFRFPPCERTSRLEKYVVGVSRTYAEGRHARELAGELDGPLFVDGPLYPNPAFGWMLFEQAEAGPRHMTEIWPEMVADILQNYVSTIETMYENDLPVIGIVKTGRSSVALTALEDKIRNTDVDGMELPLPWTSDIQLFSNALHTEDDLYGDRGHLISYTPWLFQTEQTAHGESVVPFGSFDGVSLQYGDPQEYQRAFFYARCPRSGTVMRIETPYVFARNDRVRERIQRKALVELAQQQNEPRAITFADENARITRSDRKNLRDLIQSVASVEDRNEQRGHDRFESE</sequence>
<dbReference type="InterPro" id="IPR018977">
    <property type="entry name" value="NurA_domain"/>
</dbReference>
<evidence type="ECO:0000313" key="3">
    <source>
        <dbReference type="Proteomes" id="UP000011669"/>
    </source>
</evidence>
<dbReference type="OrthoDB" id="190207at2157"/>
<dbReference type="Proteomes" id="UP000011669">
    <property type="component" value="Unassembled WGS sequence"/>
</dbReference>
<dbReference type="SMART" id="SM00933">
    <property type="entry name" value="NurA"/>
    <property type="match status" value="1"/>
</dbReference>
<dbReference type="RefSeq" id="WP_006077098.1">
    <property type="nucleotide sequence ID" value="NZ_AOMD01000016.1"/>
</dbReference>
<dbReference type="STRING" id="1227455.C449_06201"/>
<dbReference type="PATRIC" id="fig|1227455.4.peg.1264"/>
<feature type="domain" description="NurA" evidence="1">
    <location>
        <begin position="69"/>
        <end position="398"/>
    </location>
</feature>
<keyword evidence="3" id="KW-1185">Reference proteome</keyword>
<dbReference type="InParanoid" id="M0MMZ6"/>